<gene>
    <name evidence="2" type="ORF">PPNO1_LOCUS2941</name>
</gene>
<dbReference type="Proteomes" id="UP000838763">
    <property type="component" value="Unassembled WGS sequence"/>
</dbReference>
<dbReference type="InterPro" id="IPR053181">
    <property type="entry name" value="EcdB-like_regulator"/>
</dbReference>
<proteinExistence type="predicted"/>
<protein>
    <recommendedName>
        <fullName evidence="4">Transcription factor domain-containing protein</fullName>
    </recommendedName>
</protein>
<evidence type="ECO:0000313" key="2">
    <source>
        <dbReference type="EMBL" id="CAI4213191.1"/>
    </source>
</evidence>
<keyword evidence="3" id="KW-1185">Reference proteome</keyword>
<organism evidence="2 3">
    <name type="scientific">Parascedosporium putredinis</name>
    <dbReference type="NCBI Taxonomy" id="1442378"/>
    <lineage>
        <taxon>Eukaryota</taxon>
        <taxon>Fungi</taxon>
        <taxon>Dikarya</taxon>
        <taxon>Ascomycota</taxon>
        <taxon>Pezizomycotina</taxon>
        <taxon>Sordariomycetes</taxon>
        <taxon>Hypocreomycetidae</taxon>
        <taxon>Microascales</taxon>
        <taxon>Microascaceae</taxon>
        <taxon>Parascedosporium</taxon>
    </lineage>
</organism>
<comment type="caution">
    <text evidence="2">The sequence shown here is derived from an EMBL/GenBank/DDBJ whole genome shotgun (WGS) entry which is preliminary data.</text>
</comment>
<reference evidence="2" key="1">
    <citation type="submission" date="2022-11" db="EMBL/GenBank/DDBJ databases">
        <authorList>
            <person name="Scott C."/>
            <person name="Bruce N."/>
        </authorList>
    </citation>
    <scope>NUCLEOTIDE SEQUENCE</scope>
</reference>
<evidence type="ECO:0000313" key="3">
    <source>
        <dbReference type="Proteomes" id="UP000838763"/>
    </source>
</evidence>
<dbReference type="PANTHER" id="PTHR47785">
    <property type="entry name" value="ZN(II)2CYS6 TRANSCRIPTION FACTOR (EUROFUNG)-RELATED-RELATED"/>
    <property type="match status" value="1"/>
</dbReference>
<sequence length="409" mass="46309">MAADPGAPHGGPPHHPYASQPHGQRTASRASVAKCVYRRPEENLRPDEVGPDPPPNTVAAQPRPPDDQDVISRLARIESLLQQATAAPDHRDRTGLAQFGHFREGEGVPGQVPTPPSSHNDLTAVRPVHPLRFNIGFDLSGLSRLSGHDCPRELAPLCASDTSERQLDLELARSKDIFDCDYVHHESLDLTMMRCARLQQVFCRDVLPWCPIFDQDDCAGVVSRAIDSQFRHRSLDSCLALYVLAIGAFANDPNRFYDDPARFPGVDYFRAACQIADAERLNANTVRYVQCQILQCFYLLYCLRPLLAHEAIQRASTKVVVLLQQHTRVEADPTFRQQCIRAYWTCYLLEHELQAYIPWSSQILQCFNEDMKLPLSQYDEPGFYWFLAEITLRRIFSRPRGDWGGTRCL</sequence>
<dbReference type="CDD" id="cd12148">
    <property type="entry name" value="fungal_TF_MHR"/>
    <property type="match status" value="1"/>
</dbReference>
<accession>A0A9P1H067</accession>
<dbReference type="EMBL" id="CALLCH030000007">
    <property type="protein sequence ID" value="CAI4213191.1"/>
    <property type="molecule type" value="Genomic_DNA"/>
</dbReference>
<dbReference type="AlphaFoldDB" id="A0A9P1H067"/>
<feature type="compositionally biased region" description="Basic and acidic residues" evidence="1">
    <location>
        <begin position="38"/>
        <end position="48"/>
    </location>
</feature>
<dbReference type="OrthoDB" id="4685598at2759"/>
<name>A0A9P1H067_9PEZI</name>
<evidence type="ECO:0008006" key="4">
    <source>
        <dbReference type="Google" id="ProtNLM"/>
    </source>
</evidence>
<evidence type="ECO:0000256" key="1">
    <source>
        <dbReference type="SAM" id="MobiDB-lite"/>
    </source>
</evidence>
<feature type="region of interest" description="Disordered" evidence="1">
    <location>
        <begin position="1"/>
        <end position="67"/>
    </location>
</feature>